<sequence>MCASPAGSLSPEVSEAVHDPGLPDPSRQHPPTLKCAVLARDAADLLPSWLGWHLALGATEIIVVSGNTAEDVLSDAPQADAILAMTDCLAEAGWPVRAVNAGTLPDEPEARRVALTRAAVTALTEERPGERPDTTWGLILDTDEYLAPETDLRHLLALAAQQAETAFPLNWRQFICTPDAAGEIEARQTGWLAAPPVALHEKRFPDSHPDHGFQRFMRPLATLEAKDITDLATTATLGLRPNNNVSAGGHDLPRWQGGSLLHYPRIIFPDSSEADADPLLAAFAAAERAHYTCAGVTDRTAHSFLEAMRRKRDALLQTLWQAGKTQLASLAARFADLERKERLEAEERQDGLLARILQQRLHKEGFRCQPLRPGQEARQLLTSAVSPPFDPVEVIRPASAEKRGFPVGPVLGMRSAAQPCVIAFTAPEAEQGFICGDVPVIEGWAVMRLSPQQAALAVTSANLESALSEGLSLPELVSLPSPDWPGEAQAPRTDASYMKKETFLRWLNAHPWTTSLDIRRALLCLAPPDAAALARAVPALRPFLTPSS</sequence>
<comment type="caution">
    <text evidence="2">The sequence shown here is derived from an EMBL/GenBank/DDBJ whole genome shotgun (WGS) entry which is preliminary data.</text>
</comment>
<protein>
    <submittedName>
        <fullName evidence="2">Uncharacterized protein</fullName>
    </submittedName>
</protein>
<dbReference type="Pfam" id="PF13704">
    <property type="entry name" value="Glyco_tranf_2_4"/>
    <property type="match status" value="1"/>
</dbReference>
<reference evidence="2 3" key="1">
    <citation type="submission" date="2019-03" db="EMBL/GenBank/DDBJ databases">
        <title>The complete genome sequence of Neokomagataea sp. Jb2 NBRC113641.</title>
        <authorList>
            <person name="Chua K.-O."/>
            <person name="Chan K.-G."/>
            <person name="See-Too W.-S."/>
        </authorList>
    </citation>
    <scope>NUCLEOTIDE SEQUENCE [LARGE SCALE GENOMIC DNA]</scope>
    <source>
        <strain evidence="2 3">Jb2</strain>
    </source>
</reference>
<feature type="region of interest" description="Disordered" evidence="1">
    <location>
        <begin position="1"/>
        <end position="29"/>
    </location>
</feature>
<dbReference type="RefSeq" id="WP_165600877.1">
    <property type="nucleotide sequence ID" value="NZ_SORZ01000002.1"/>
</dbReference>
<dbReference type="EMBL" id="SORZ01000002">
    <property type="protein sequence ID" value="TPW34259.1"/>
    <property type="molecule type" value="Genomic_DNA"/>
</dbReference>
<accession>A0A506ULQ9</accession>
<organism evidence="2 3">
    <name type="scientific">Oecophyllibacter saccharovorans</name>
    <dbReference type="NCBI Taxonomy" id="2558360"/>
    <lineage>
        <taxon>Bacteria</taxon>
        <taxon>Pseudomonadati</taxon>
        <taxon>Pseudomonadota</taxon>
        <taxon>Alphaproteobacteria</taxon>
        <taxon>Acetobacterales</taxon>
        <taxon>Acetobacteraceae</taxon>
        <taxon>Oecophyllibacter</taxon>
    </lineage>
</organism>
<dbReference type="Proteomes" id="UP000315037">
    <property type="component" value="Unassembled WGS sequence"/>
</dbReference>
<gene>
    <name evidence="2" type="ORF">E3202_07055</name>
</gene>
<keyword evidence="3" id="KW-1185">Reference proteome</keyword>
<proteinExistence type="predicted"/>
<evidence type="ECO:0000256" key="1">
    <source>
        <dbReference type="SAM" id="MobiDB-lite"/>
    </source>
</evidence>
<evidence type="ECO:0000313" key="2">
    <source>
        <dbReference type="EMBL" id="TPW34259.1"/>
    </source>
</evidence>
<dbReference type="AlphaFoldDB" id="A0A506ULQ9"/>
<name>A0A506ULQ9_9PROT</name>
<evidence type="ECO:0000313" key="3">
    <source>
        <dbReference type="Proteomes" id="UP000315037"/>
    </source>
</evidence>